<evidence type="ECO:0000256" key="1">
    <source>
        <dbReference type="SAM" id="MobiDB-lite"/>
    </source>
</evidence>
<keyword evidence="3" id="KW-1185">Reference proteome</keyword>
<accession>A0ABU3QS20</accession>
<protein>
    <submittedName>
        <fullName evidence="2">Uncharacterized protein</fullName>
    </submittedName>
</protein>
<feature type="region of interest" description="Disordered" evidence="1">
    <location>
        <begin position="83"/>
        <end position="114"/>
    </location>
</feature>
<gene>
    <name evidence="2" type="ORF">RND61_26595</name>
</gene>
<evidence type="ECO:0000313" key="3">
    <source>
        <dbReference type="Proteomes" id="UP001250181"/>
    </source>
</evidence>
<name>A0ABU3QS20_9ACTN</name>
<evidence type="ECO:0000313" key="2">
    <source>
        <dbReference type="EMBL" id="MDT9685606.1"/>
    </source>
</evidence>
<dbReference type="RefSeq" id="WP_315880650.1">
    <property type="nucleotide sequence ID" value="NZ_JAWCTQ010000044.1"/>
</dbReference>
<dbReference type="Proteomes" id="UP001250181">
    <property type="component" value="Unassembled WGS sequence"/>
</dbReference>
<dbReference type="EMBL" id="JAWCTQ010000044">
    <property type="protein sequence ID" value="MDT9685606.1"/>
    <property type="molecule type" value="Genomic_DNA"/>
</dbReference>
<reference evidence="2 3" key="1">
    <citation type="submission" date="2023-09" db="EMBL/GenBank/DDBJ databases">
        <title>Streptomyces sp. nov.: A antagonism against Alternaria gaisen Producing Streptochlin, Isolated from Tamarix root soil.</title>
        <authorList>
            <person name="Chen Y."/>
        </authorList>
    </citation>
    <scope>NUCLEOTIDE SEQUENCE [LARGE SCALE GENOMIC DNA]</scope>
    <source>
        <strain evidence="2 3">TRM76323</strain>
    </source>
</reference>
<proteinExistence type="predicted"/>
<sequence length="287" mass="31125">MPVVTDHDAVPLTPVYTIVIRESGEASVDGHPVDTLPGQDARDAALAHIQEKAARLDRPVRVNAKEPDGSTWPLIVDWDGEVTPLEHPHPAPPAARRAPEPPPAAAPVHLPPPTGEPVIPGPPLAAPGVDWMAPLPPEYREMLDAVKSADVAGNLPAAEVAAKDLEDALDDAYGPLHPYTVNIVAVRANLALRRAAWATSLELHMRAAWRRHDQQAPRDETLHLARQAHFCWKHLVAQCPKHPGTHDPAQAQQSAKDLLRVLRQVDVEPIIITTTEEWAAKLLPVAS</sequence>
<comment type="caution">
    <text evidence="2">The sequence shown here is derived from an EMBL/GenBank/DDBJ whole genome shotgun (WGS) entry which is preliminary data.</text>
</comment>
<organism evidence="2 3">
    <name type="scientific">Streptomyces tamarix</name>
    <dbReference type="NCBI Taxonomy" id="3078565"/>
    <lineage>
        <taxon>Bacteria</taxon>
        <taxon>Bacillati</taxon>
        <taxon>Actinomycetota</taxon>
        <taxon>Actinomycetes</taxon>
        <taxon>Kitasatosporales</taxon>
        <taxon>Streptomycetaceae</taxon>
        <taxon>Streptomyces</taxon>
    </lineage>
</organism>
<feature type="compositionally biased region" description="Pro residues" evidence="1">
    <location>
        <begin position="100"/>
        <end position="114"/>
    </location>
</feature>